<dbReference type="Proteomes" id="UP000809273">
    <property type="component" value="Unassembled WGS sequence"/>
</dbReference>
<reference evidence="1" key="1">
    <citation type="journal article" date="2021" name="Environ. Microbiol.">
        <title>Genomic characterization of three novel Desulfobacterota classes expand the metabolic and phylogenetic diversity of the phylum.</title>
        <authorList>
            <person name="Murphy C.L."/>
            <person name="Biggerstaff J."/>
            <person name="Eichhorn A."/>
            <person name="Ewing E."/>
            <person name="Shahan R."/>
            <person name="Soriano D."/>
            <person name="Stewart S."/>
            <person name="VanMol K."/>
            <person name="Walker R."/>
            <person name="Walters P."/>
            <person name="Elshahed M.S."/>
            <person name="Youssef N.H."/>
        </authorList>
    </citation>
    <scope>NUCLEOTIDE SEQUENCE</scope>
    <source>
        <strain evidence="1">Zod_Metabat.24</strain>
    </source>
</reference>
<evidence type="ECO:0000313" key="2">
    <source>
        <dbReference type="Proteomes" id="UP000809273"/>
    </source>
</evidence>
<dbReference type="InterPro" id="IPR017438">
    <property type="entry name" value="ATP-NAD_kinase_N"/>
</dbReference>
<dbReference type="Gene3D" id="2.60.200.30">
    <property type="entry name" value="Probable inorganic polyphosphate/atp-NAD kinase, domain 2"/>
    <property type="match status" value="1"/>
</dbReference>
<organism evidence="1 2">
    <name type="scientific">Candidatus Zymogenus saltonus</name>
    <dbReference type="NCBI Taxonomy" id="2844893"/>
    <lineage>
        <taxon>Bacteria</taxon>
        <taxon>Deltaproteobacteria</taxon>
        <taxon>Candidatus Zymogenia</taxon>
        <taxon>Candidatus Zymogeniales</taxon>
        <taxon>Candidatus Zymogenaceae</taxon>
        <taxon>Candidatus Zymogenus</taxon>
    </lineage>
</organism>
<keyword evidence="1" id="KW-0418">Kinase</keyword>
<accession>A0A9D8KED9</accession>
<dbReference type="Gene3D" id="3.40.50.10330">
    <property type="entry name" value="Probable inorganic polyphosphate/atp-NAD kinase, domain 1"/>
    <property type="match status" value="1"/>
</dbReference>
<dbReference type="GO" id="GO:0019674">
    <property type="term" value="P:NAD+ metabolic process"/>
    <property type="evidence" value="ECO:0007669"/>
    <property type="project" value="InterPro"/>
</dbReference>
<evidence type="ECO:0000313" key="1">
    <source>
        <dbReference type="EMBL" id="MBN1573204.1"/>
    </source>
</evidence>
<dbReference type="InterPro" id="IPR017437">
    <property type="entry name" value="ATP-NAD_kinase_PpnK-typ_C"/>
</dbReference>
<dbReference type="InterPro" id="IPR016064">
    <property type="entry name" value="NAD/diacylglycerol_kinase_sf"/>
</dbReference>
<protein>
    <submittedName>
        <fullName evidence="1">NAD(+)/NADH kinase</fullName>
    </submittedName>
</protein>
<gene>
    <name evidence="1" type="ORF">JW984_08425</name>
</gene>
<dbReference type="PANTHER" id="PTHR13158:SF5">
    <property type="entry name" value="NAD KINASE 2, MITOCHONDRIAL"/>
    <property type="match status" value="1"/>
</dbReference>
<comment type="caution">
    <text evidence="1">The sequence shown here is derived from an EMBL/GenBank/DDBJ whole genome shotgun (WGS) entry which is preliminary data.</text>
</comment>
<dbReference type="SUPFAM" id="SSF111331">
    <property type="entry name" value="NAD kinase/diacylglycerol kinase-like"/>
    <property type="match status" value="1"/>
</dbReference>
<reference evidence="1" key="2">
    <citation type="submission" date="2021-01" db="EMBL/GenBank/DDBJ databases">
        <authorList>
            <person name="Hahn C.R."/>
            <person name="Youssef N.H."/>
            <person name="Elshahed M."/>
        </authorList>
    </citation>
    <scope>NUCLEOTIDE SEQUENCE</scope>
    <source>
        <strain evidence="1">Zod_Metabat.24</strain>
    </source>
</reference>
<proteinExistence type="predicted"/>
<dbReference type="AlphaFoldDB" id="A0A9D8KED9"/>
<dbReference type="EMBL" id="JAFGIX010000042">
    <property type="protein sequence ID" value="MBN1573204.1"/>
    <property type="molecule type" value="Genomic_DNA"/>
</dbReference>
<dbReference type="GO" id="GO:0003951">
    <property type="term" value="F:NAD+ kinase activity"/>
    <property type="evidence" value="ECO:0007669"/>
    <property type="project" value="InterPro"/>
</dbReference>
<sequence>MEIKKIVVVKKKTMLEGLLVRHSTASQARFYITASGHSYSSYEEAHSVYKRGLKETLSNIPKKTRSQVVDKEDLANFQFGESDLVVVVGDPGLFINVAKYVGGQPVISVNPDEKRFDGVLATCNVAGFPKVLHTVLMGDAKMEPLTMAEAALDDGQTMRALNDLFIGRRTHVSARYTVEYGGAKEEHSTSGIVVSTGTGSTGWLVSFKTWAEKVSGAKYPYDVPFGRDQARLLFNVREPFPSKVTGTGIVHGVVTKGSPLVIKSNMPEEGVIFGDGIEKDYLQFTSGRTATISPSERRVYLVRDG</sequence>
<keyword evidence="1" id="KW-0808">Transferase</keyword>
<dbReference type="PANTHER" id="PTHR13158">
    <property type="match status" value="1"/>
</dbReference>
<name>A0A9D8KED9_9DELT</name>